<gene>
    <name evidence="1" type="ORF">GSI_02111</name>
</gene>
<dbReference type="OrthoDB" id="5570013at2759"/>
<dbReference type="STRING" id="1077348.A0A2G8SNP1"/>
<evidence type="ECO:0000313" key="1">
    <source>
        <dbReference type="EMBL" id="PIL35385.1"/>
    </source>
</evidence>
<name>A0A2G8SNP1_9APHY</name>
<dbReference type="AlphaFoldDB" id="A0A2G8SNP1"/>
<reference evidence="1 2" key="1">
    <citation type="journal article" date="2015" name="Sci. Rep.">
        <title>Chromosome-level genome map provides insights into diverse defense mechanisms in the medicinal fungus Ganoderma sinense.</title>
        <authorList>
            <person name="Zhu Y."/>
            <person name="Xu J."/>
            <person name="Sun C."/>
            <person name="Zhou S."/>
            <person name="Xu H."/>
            <person name="Nelson D.R."/>
            <person name="Qian J."/>
            <person name="Song J."/>
            <person name="Luo H."/>
            <person name="Xiang L."/>
            <person name="Li Y."/>
            <person name="Xu Z."/>
            <person name="Ji A."/>
            <person name="Wang L."/>
            <person name="Lu S."/>
            <person name="Hayward A."/>
            <person name="Sun W."/>
            <person name="Li X."/>
            <person name="Schwartz D.C."/>
            <person name="Wang Y."/>
            <person name="Chen S."/>
        </authorList>
    </citation>
    <scope>NUCLEOTIDE SEQUENCE [LARGE SCALE GENOMIC DNA]</scope>
    <source>
        <strain evidence="1 2">ZZ0214-1</strain>
    </source>
</reference>
<keyword evidence="2" id="KW-1185">Reference proteome</keyword>
<organism evidence="1 2">
    <name type="scientific">Ganoderma sinense ZZ0214-1</name>
    <dbReference type="NCBI Taxonomy" id="1077348"/>
    <lineage>
        <taxon>Eukaryota</taxon>
        <taxon>Fungi</taxon>
        <taxon>Dikarya</taxon>
        <taxon>Basidiomycota</taxon>
        <taxon>Agaricomycotina</taxon>
        <taxon>Agaricomycetes</taxon>
        <taxon>Polyporales</taxon>
        <taxon>Polyporaceae</taxon>
        <taxon>Ganoderma</taxon>
    </lineage>
</organism>
<proteinExistence type="predicted"/>
<dbReference type="Proteomes" id="UP000230002">
    <property type="component" value="Unassembled WGS sequence"/>
</dbReference>
<comment type="caution">
    <text evidence="1">The sequence shown here is derived from an EMBL/GenBank/DDBJ whole genome shotgun (WGS) entry which is preliminary data.</text>
</comment>
<evidence type="ECO:0000313" key="2">
    <source>
        <dbReference type="Proteomes" id="UP000230002"/>
    </source>
</evidence>
<accession>A0A2G8SNP1</accession>
<sequence>MDPPAVPPHVPGEYQHPERDVVILSRRHLVALSVVLALFALHLQLNRNWPGYYCGLPPAPNDDSDEGESWRCAENVSWTTFPDRLEGLLPPYMARTSFNIPISASSISFLALDRTASYGSFRVSQTGGPGPEAVVEIEARYWSHEMVDNVRVCRLRPRELEVLNGENPWRFAITSDKELDRKAEINIHLRLPASLEPDSPLVINDLWTILPFYSHRFEGLSQLVRFRRLSLMTRESDITVDPAILGDVIDAHSTALGSIRGTFNVSESLYVTTGGAIELRANLFDGRAPDNHDPVLVGMEPPGNTAPTRLHMFTGNGWV</sequence>
<dbReference type="EMBL" id="AYKW01000003">
    <property type="protein sequence ID" value="PIL35385.1"/>
    <property type="molecule type" value="Genomic_DNA"/>
</dbReference>
<protein>
    <submittedName>
        <fullName evidence="1">Uncharacterized protein</fullName>
    </submittedName>
</protein>